<evidence type="ECO:0000256" key="3">
    <source>
        <dbReference type="ARBA" id="ARBA00022679"/>
    </source>
</evidence>
<accession>A0A812IAM7</accession>
<dbReference type="Pfam" id="PF00107">
    <property type="entry name" value="ADH_zinc_N"/>
    <property type="match status" value="1"/>
</dbReference>
<dbReference type="EMBL" id="CAJNDS010000229">
    <property type="protein sequence ID" value="CAE7031249.1"/>
    <property type="molecule type" value="Genomic_DNA"/>
</dbReference>
<protein>
    <submittedName>
        <fullName evidence="5">PpsC protein</fullName>
    </submittedName>
</protein>
<evidence type="ECO:0000313" key="5">
    <source>
        <dbReference type="EMBL" id="CAE7031249.1"/>
    </source>
</evidence>
<dbReference type="InterPro" id="IPR036291">
    <property type="entry name" value="NAD(P)-bd_dom_sf"/>
</dbReference>
<keyword evidence="2" id="KW-0597">Phosphoprotein</keyword>
<feature type="domain" description="Carrier" evidence="4">
    <location>
        <begin position="310"/>
        <end position="387"/>
    </location>
</feature>
<sequence>MFLAGTCVYATAWNALHWKARISKGERVLIHSAAGGVGLAAFHLCKRAGCKIYCTASTAEKRKLLLELGAAAVFNSRDPIEFEQGVNKATAGEGVDVVLNSLSGEAIPASLRLLRACGSFLEIGKREQYENKPLHMQAFLKGISFHAAHLDVLMLRKPDLSRRLLLEVWEALPQLPTLPTKTFGMSDLAGALEYFSKGVHVGKILVAVEPCEVRPRCPSTVAGPKDDVVRQCLQAMLAASEGPGGVLCAPTIDSVTAADLQSAELVLTASPAVSAAAQVLNPEVTCVRLPSWEPVLDLDDFLCLGGHIVAIEEETEGDLYQWLLQTVADMSGPIQLDMSFEDAGLDSLSLISLSRRLTSKINKAVSVANLSDHPTPRRLLEFLGGRPQSEIGRPKVLCAHGFRSNADAMAASMGPLISRVGFVEWLFISSPRAASGPAAPGIVQAGSAESPSFLRQTSAVLQPACGKTWRESFSALWMMTGRMVAAEVTSKEEARECPVSRKVWSELIVGTALEERTGAAVTSIGLDLAWWGQPSGPFETGWMAPHFNGFESSIAAAWQRNADVLSILRYAMTYLNDAQVLQGLKLAGAVGFSQGGGVAALLEHGMAKCILQNRLSLGSALLAGCCSWSSDERSQVPPDVRPSRREPRIANDFLL</sequence>
<dbReference type="FunFam" id="3.40.50.720:FF:000209">
    <property type="entry name" value="Polyketide synthase Pks12"/>
    <property type="match status" value="1"/>
</dbReference>
<dbReference type="Proteomes" id="UP000604046">
    <property type="component" value="Unassembled WGS sequence"/>
</dbReference>
<dbReference type="PROSITE" id="PS50075">
    <property type="entry name" value="CARRIER"/>
    <property type="match status" value="1"/>
</dbReference>
<dbReference type="CDD" id="cd05195">
    <property type="entry name" value="enoyl_red"/>
    <property type="match status" value="1"/>
</dbReference>
<feature type="non-terminal residue" evidence="5">
    <location>
        <position position="1"/>
    </location>
</feature>
<dbReference type="InterPro" id="IPR009081">
    <property type="entry name" value="PP-bd_ACP"/>
</dbReference>
<dbReference type="SMART" id="SM00829">
    <property type="entry name" value="PKS_ER"/>
    <property type="match status" value="1"/>
</dbReference>
<dbReference type="Gene3D" id="3.90.180.10">
    <property type="entry name" value="Medium-chain alcohol dehydrogenases, catalytic domain"/>
    <property type="match status" value="1"/>
</dbReference>
<dbReference type="InterPro" id="IPR036736">
    <property type="entry name" value="ACP-like_sf"/>
</dbReference>
<name>A0A812IAM7_9DINO</name>
<evidence type="ECO:0000313" key="6">
    <source>
        <dbReference type="Proteomes" id="UP000604046"/>
    </source>
</evidence>
<dbReference type="PANTHER" id="PTHR43775:SF37">
    <property type="entry name" value="SI:DKEY-61P9.11"/>
    <property type="match status" value="1"/>
</dbReference>
<dbReference type="OrthoDB" id="329835at2759"/>
<dbReference type="InterPro" id="IPR020843">
    <property type="entry name" value="ER"/>
</dbReference>
<comment type="caution">
    <text evidence="5">The sequence shown here is derived from an EMBL/GenBank/DDBJ whole genome shotgun (WGS) entry which is preliminary data.</text>
</comment>
<dbReference type="SUPFAM" id="SSF51735">
    <property type="entry name" value="NAD(P)-binding Rossmann-fold domains"/>
    <property type="match status" value="1"/>
</dbReference>
<reference evidence="5" key="1">
    <citation type="submission" date="2021-02" db="EMBL/GenBank/DDBJ databases">
        <authorList>
            <person name="Dougan E. K."/>
            <person name="Rhodes N."/>
            <person name="Thang M."/>
            <person name="Chan C."/>
        </authorList>
    </citation>
    <scope>NUCLEOTIDE SEQUENCE</scope>
</reference>
<proteinExistence type="predicted"/>
<dbReference type="Gene3D" id="1.10.1200.10">
    <property type="entry name" value="ACP-like"/>
    <property type="match status" value="1"/>
</dbReference>
<dbReference type="GO" id="GO:0031177">
    <property type="term" value="F:phosphopantetheine binding"/>
    <property type="evidence" value="ECO:0007669"/>
    <property type="project" value="InterPro"/>
</dbReference>
<dbReference type="PANTHER" id="PTHR43775">
    <property type="entry name" value="FATTY ACID SYNTHASE"/>
    <property type="match status" value="1"/>
</dbReference>
<dbReference type="GO" id="GO:0016491">
    <property type="term" value="F:oxidoreductase activity"/>
    <property type="evidence" value="ECO:0007669"/>
    <property type="project" value="InterPro"/>
</dbReference>
<dbReference type="SMART" id="SM00823">
    <property type="entry name" value="PKS_PP"/>
    <property type="match status" value="1"/>
</dbReference>
<dbReference type="InterPro" id="IPR013149">
    <property type="entry name" value="ADH-like_C"/>
</dbReference>
<feature type="non-terminal residue" evidence="5">
    <location>
        <position position="655"/>
    </location>
</feature>
<dbReference type="InterPro" id="IPR050091">
    <property type="entry name" value="PKS_NRPS_Biosynth_Enz"/>
</dbReference>
<keyword evidence="3" id="KW-0808">Transferase</keyword>
<dbReference type="GO" id="GO:0006633">
    <property type="term" value="P:fatty acid biosynthetic process"/>
    <property type="evidence" value="ECO:0007669"/>
    <property type="project" value="TreeGrafter"/>
</dbReference>
<dbReference type="InterPro" id="IPR020806">
    <property type="entry name" value="PKS_PP-bd"/>
</dbReference>
<evidence type="ECO:0000259" key="4">
    <source>
        <dbReference type="PROSITE" id="PS50075"/>
    </source>
</evidence>
<evidence type="ECO:0000256" key="2">
    <source>
        <dbReference type="ARBA" id="ARBA00022553"/>
    </source>
</evidence>
<keyword evidence="1" id="KW-0596">Phosphopantetheine</keyword>
<dbReference type="AlphaFoldDB" id="A0A812IAM7"/>
<evidence type="ECO:0000256" key="1">
    <source>
        <dbReference type="ARBA" id="ARBA00022450"/>
    </source>
</evidence>
<dbReference type="SUPFAM" id="SSF47336">
    <property type="entry name" value="ACP-like"/>
    <property type="match status" value="1"/>
</dbReference>
<dbReference type="Pfam" id="PF00550">
    <property type="entry name" value="PP-binding"/>
    <property type="match status" value="1"/>
</dbReference>
<gene>
    <name evidence="5" type="primary">ppsC</name>
    <name evidence="5" type="ORF">SNAT2548_LOCUS3765</name>
</gene>
<keyword evidence="6" id="KW-1185">Reference proteome</keyword>
<dbReference type="GO" id="GO:0004312">
    <property type="term" value="F:fatty acid synthase activity"/>
    <property type="evidence" value="ECO:0007669"/>
    <property type="project" value="TreeGrafter"/>
</dbReference>
<organism evidence="5 6">
    <name type="scientific">Symbiodinium natans</name>
    <dbReference type="NCBI Taxonomy" id="878477"/>
    <lineage>
        <taxon>Eukaryota</taxon>
        <taxon>Sar</taxon>
        <taxon>Alveolata</taxon>
        <taxon>Dinophyceae</taxon>
        <taxon>Suessiales</taxon>
        <taxon>Symbiodiniaceae</taxon>
        <taxon>Symbiodinium</taxon>
    </lineage>
</organism>